<protein>
    <submittedName>
        <fullName evidence="2 3">AraC family transcriptional regulator</fullName>
    </submittedName>
</protein>
<gene>
    <name evidence="2" type="ORF">ZHAS_00003717</name>
</gene>
<feature type="region of interest" description="Disordered" evidence="1">
    <location>
        <begin position="1"/>
        <end position="20"/>
    </location>
</feature>
<evidence type="ECO:0000313" key="3">
    <source>
        <dbReference type="EnsemblMetazoa" id="ASIC003717-PA"/>
    </source>
</evidence>
<sequence>MPERGSDWPQQHHQTDDRSTEEVQLLTFFALYSREASVSLHSSAQRLRPPSRNVLKESRRRHAAAAAHFDGSRLEVGRDEMLCLCWRLFGGNRPKPFARHRADFEATNQSDREGAAKARRQAGPKTEKAPANVLLMLQHLTVIFTQTRSRNVFLHE</sequence>
<dbReference type="Proteomes" id="UP000030765">
    <property type="component" value="Unassembled WGS sequence"/>
</dbReference>
<feature type="compositionally biased region" description="Basic and acidic residues" evidence="1">
    <location>
        <begin position="106"/>
        <end position="116"/>
    </location>
</feature>
<reference evidence="3" key="2">
    <citation type="submission" date="2020-05" db="UniProtKB">
        <authorList>
            <consortium name="EnsemblMetazoa"/>
        </authorList>
    </citation>
    <scope>IDENTIFICATION</scope>
</reference>
<dbReference type="EMBL" id="KE524785">
    <property type="protein sequence ID" value="KFB36658.1"/>
    <property type="molecule type" value="Genomic_DNA"/>
</dbReference>
<dbReference type="EMBL" id="ATLV01012374">
    <property type="status" value="NOT_ANNOTATED_CDS"/>
    <property type="molecule type" value="Genomic_DNA"/>
</dbReference>
<proteinExistence type="predicted"/>
<feature type="region of interest" description="Disordered" evidence="1">
    <location>
        <begin position="40"/>
        <end position="59"/>
    </location>
</feature>
<keyword evidence="4" id="KW-1185">Reference proteome</keyword>
<evidence type="ECO:0000313" key="2">
    <source>
        <dbReference type="EMBL" id="KFB36658.1"/>
    </source>
</evidence>
<evidence type="ECO:0000313" key="4">
    <source>
        <dbReference type="Proteomes" id="UP000030765"/>
    </source>
</evidence>
<name>A0A084VFB4_ANOSI</name>
<accession>A0A084VFB4</accession>
<dbReference type="VEuPathDB" id="VectorBase:ASIC003717"/>
<evidence type="ECO:0000256" key="1">
    <source>
        <dbReference type="SAM" id="MobiDB-lite"/>
    </source>
</evidence>
<feature type="region of interest" description="Disordered" evidence="1">
    <location>
        <begin position="106"/>
        <end position="127"/>
    </location>
</feature>
<dbReference type="AlphaFoldDB" id="A0A084VFB4"/>
<dbReference type="EnsemblMetazoa" id="ASIC003717-RA">
    <property type="protein sequence ID" value="ASIC003717-PA"/>
    <property type="gene ID" value="ASIC003717"/>
</dbReference>
<organism evidence="2">
    <name type="scientific">Anopheles sinensis</name>
    <name type="common">Mosquito</name>
    <dbReference type="NCBI Taxonomy" id="74873"/>
    <lineage>
        <taxon>Eukaryota</taxon>
        <taxon>Metazoa</taxon>
        <taxon>Ecdysozoa</taxon>
        <taxon>Arthropoda</taxon>
        <taxon>Hexapoda</taxon>
        <taxon>Insecta</taxon>
        <taxon>Pterygota</taxon>
        <taxon>Neoptera</taxon>
        <taxon>Endopterygota</taxon>
        <taxon>Diptera</taxon>
        <taxon>Nematocera</taxon>
        <taxon>Culicoidea</taxon>
        <taxon>Culicidae</taxon>
        <taxon>Anophelinae</taxon>
        <taxon>Anopheles</taxon>
    </lineage>
</organism>
<reference evidence="2 4" key="1">
    <citation type="journal article" date="2014" name="BMC Genomics">
        <title>Genome sequence of Anopheles sinensis provides insight into genetics basis of mosquito competence for malaria parasites.</title>
        <authorList>
            <person name="Zhou D."/>
            <person name="Zhang D."/>
            <person name="Ding G."/>
            <person name="Shi L."/>
            <person name="Hou Q."/>
            <person name="Ye Y."/>
            <person name="Xu Y."/>
            <person name="Zhou H."/>
            <person name="Xiong C."/>
            <person name="Li S."/>
            <person name="Yu J."/>
            <person name="Hong S."/>
            <person name="Yu X."/>
            <person name="Zou P."/>
            <person name="Chen C."/>
            <person name="Chang X."/>
            <person name="Wang W."/>
            <person name="Lv Y."/>
            <person name="Sun Y."/>
            <person name="Ma L."/>
            <person name="Shen B."/>
            <person name="Zhu C."/>
        </authorList>
    </citation>
    <scope>NUCLEOTIDE SEQUENCE [LARGE SCALE GENOMIC DNA]</scope>
</reference>